<proteinExistence type="predicted"/>
<evidence type="ECO:0000313" key="2">
    <source>
        <dbReference type="EMBL" id="RYR24475.1"/>
    </source>
</evidence>
<reference evidence="2 3" key="1">
    <citation type="submission" date="2019-01" db="EMBL/GenBank/DDBJ databases">
        <title>Sequencing of cultivated peanut Arachis hypogaea provides insights into genome evolution and oil improvement.</title>
        <authorList>
            <person name="Chen X."/>
        </authorList>
    </citation>
    <scope>NUCLEOTIDE SEQUENCE [LARGE SCALE GENOMIC DNA]</scope>
    <source>
        <strain evidence="3">cv. Fuhuasheng</strain>
        <tissue evidence="2">Leaves</tissue>
    </source>
</reference>
<protein>
    <submittedName>
        <fullName evidence="2">Uncharacterized protein</fullName>
    </submittedName>
</protein>
<organism evidence="2 3">
    <name type="scientific">Arachis hypogaea</name>
    <name type="common">Peanut</name>
    <dbReference type="NCBI Taxonomy" id="3818"/>
    <lineage>
        <taxon>Eukaryota</taxon>
        <taxon>Viridiplantae</taxon>
        <taxon>Streptophyta</taxon>
        <taxon>Embryophyta</taxon>
        <taxon>Tracheophyta</taxon>
        <taxon>Spermatophyta</taxon>
        <taxon>Magnoliopsida</taxon>
        <taxon>eudicotyledons</taxon>
        <taxon>Gunneridae</taxon>
        <taxon>Pentapetalae</taxon>
        <taxon>rosids</taxon>
        <taxon>fabids</taxon>
        <taxon>Fabales</taxon>
        <taxon>Fabaceae</taxon>
        <taxon>Papilionoideae</taxon>
        <taxon>50 kb inversion clade</taxon>
        <taxon>dalbergioids sensu lato</taxon>
        <taxon>Dalbergieae</taxon>
        <taxon>Pterocarpus clade</taxon>
        <taxon>Arachis</taxon>
    </lineage>
</organism>
<gene>
    <name evidence="2" type="ORF">Ahy_B02g057978</name>
</gene>
<name>A0A445ADH4_ARAHY</name>
<evidence type="ECO:0000256" key="1">
    <source>
        <dbReference type="SAM" id="MobiDB-lite"/>
    </source>
</evidence>
<feature type="region of interest" description="Disordered" evidence="1">
    <location>
        <begin position="73"/>
        <end position="94"/>
    </location>
</feature>
<sequence length="219" mass="23234">MSVLQKIGLEGTKRVKKFFYRISISVLQELVKYDCFTIGSDEDLQVMFHCRRQFLEVRTPELLAKLVDVVSSSGGSNRNTHTVGTVAGSSSRPVGASSSAPVHETLIEPVASLSFAVDLNCGGGREVGGGNIVPTSLQCAAPPPLGDALLADVDDDDVEPNIIADDNDDDIALFSFRLGCHETGGAPDCLIVGAVGALSKGLLEPCAIHCKLLNLVRRR</sequence>
<accession>A0A445ADH4</accession>
<dbReference type="EMBL" id="SDMP01000012">
    <property type="protein sequence ID" value="RYR24475.1"/>
    <property type="molecule type" value="Genomic_DNA"/>
</dbReference>
<evidence type="ECO:0000313" key="3">
    <source>
        <dbReference type="Proteomes" id="UP000289738"/>
    </source>
</evidence>
<keyword evidence="3" id="KW-1185">Reference proteome</keyword>
<feature type="compositionally biased region" description="Polar residues" evidence="1">
    <location>
        <begin position="73"/>
        <end position="83"/>
    </location>
</feature>
<comment type="caution">
    <text evidence="2">The sequence shown here is derived from an EMBL/GenBank/DDBJ whole genome shotgun (WGS) entry which is preliminary data.</text>
</comment>
<dbReference type="AlphaFoldDB" id="A0A445ADH4"/>
<dbReference type="Proteomes" id="UP000289738">
    <property type="component" value="Chromosome B02"/>
</dbReference>